<dbReference type="RefSeq" id="WP_307244606.1">
    <property type="nucleotide sequence ID" value="NZ_JAUSQZ010000001.1"/>
</dbReference>
<dbReference type="EMBL" id="JAUSQZ010000001">
    <property type="protein sequence ID" value="MDP9827938.1"/>
    <property type="molecule type" value="Genomic_DNA"/>
</dbReference>
<reference evidence="2 3" key="1">
    <citation type="submission" date="2023-07" db="EMBL/GenBank/DDBJ databases">
        <title>Sequencing the genomes of 1000 actinobacteria strains.</title>
        <authorList>
            <person name="Klenk H.-P."/>
        </authorList>
    </citation>
    <scope>NUCLEOTIDE SEQUENCE [LARGE SCALE GENOMIC DNA]</scope>
    <source>
        <strain evidence="2 3">DSM 44388</strain>
    </source>
</reference>
<feature type="transmembrane region" description="Helical" evidence="1">
    <location>
        <begin position="20"/>
        <end position="38"/>
    </location>
</feature>
<sequence length="60" mass="6385">MVLQSVMSSGAEPVSAYRQAFWWMIAFAALAAVITPALPRETGNAELSIPKVAAGQHDRA</sequence>
<keyword evidence="1" id="KW-0472">Membrane</keyword>
<evidence type="ECO:0000256" key="1">
    <source>
        <dbReference type="SAM" id="Phobius"/>
    </source>
</evidence>
<gene>
    <name evidence="2" type="ORF">J2S57_003687</name>
</gene>
<evidence type="ECO:0000313" key="2">
    <source>
        <dbReference type="EMBL" id="MDP9827938.1"/>
    </source>
</evidence>
<organism evidence="2 3">
    <name type="scientific">Kineosporia succinea</name>
    <dbReference type="NCBI Taxonomy" id="84632"/>
    <lineage>
        <taxon>Bacteria</taxon>
        <taxon>Bacillati</taxon>
        <taxon>Actinomycetota</taxon>
        <taxon>Actinomycetes</taxon>
        <taxon>Kineosporiales</taxon>
        <taxon>Kineosporiaceae</taxon>
        <taxon>Kineosporia</taxon>
    </lineage>
</organism>
<keyword evidence="3" id="KW-1185">Reference proteome</keyword>
<protein>
    <submittedName>
        <fullName evidence="2">Uncharacterized protein</fullName>
    </submittedName>
</protein>
<keyword evidence="1" id="KW-0812">Transmembrane</keyword>
<accession>A0ABT9P5G8</accession>
<keyword evidence="1" id="KW-1133">Transmembrane helix</keyword>
<dbReference type="Proteomes" id="UP001235712">
    <property type="component" value="Unassembled WGS sequence"/>
</dbReference>
<evidence type="ECO:0000313" key="3">
    <source>
        <dbReference type="Proteomes" id="UP001235712"/>
    </source>
</evidence>
<comment type="caution">
    <text evidence="2">The sequence shown here is derived from an EMBL/GenBank/DDBJ whole genome shotgun (WGS) entry which is preliminary data.</text>
</comment>
<name>A0ABT9P5G8_9ACTN</name>
<proteinExistence type="predicted"/>